<proteinExistence type="predicted"/>
<dbReference type="Proteomes" id="UP001066276">
    <property type="component" value="Chromosome 4_2"/>
</dbReference>
<accession>A0AAV7SF21</accession>
<reference evidence="2" key="1">
    <citation type="journal article" date="2022" name="bioRxiv">
        <title>Sequencing and chromosome-scale assembly of the giantPleurodeles waltlgenome.</title>
        <authorList>
            <person name="Brown T."/>
            <person name="Elewa A."/>
            <person name="Iarovenko S."/>
            <person name="Subramanian E."/>
            <person name="Araus A.J."/>
            <person name="Petzold A."/>
            <person name="Susuki M."/>
            <person name="Suzuki K.-i.T."/>
            <person name="Hayashi T."/>
            <person name="Toyoda A."/>
            <person name="Oliveira C."/>
            <person name="Osipova E."/>
            <person name="Leigh N.D."/>
            <person name="Simon A."/>
            <person name="Yun M.H."/>
        </authorList>
    </citation>
    <scope>NUCLEOTIDE SEQUENCE</scope>
    <source>
        <strain evidence="2">20211129_DDA</strain>
        <tissue evidence="2">Liver</tissue>
    </source>
</reference>
<keyword evidence="3" id="KW-1185">Reference proteome</keyword>
<dbReference type="EMBL" id="JANPWB010000008">
    <property type="protein sequence ID" value="KAJ1162304.1"/>
    <property type="molecule type" value="Genomic_DNA"/>
</dbReference>
<name>A0AAV7SF21_PLEWA</name>
<organism evidence="2 3">
    <name type="scientific">Pleurodeles waltl</name>
    <name type="common">Iberian ribbed newt</name>
    <dbReference type="NCBI Taxonomy" id="8319"/>
    <lineage>
        <taxon>Eukaryota</taxon>
        <taxon>Metazoa</taxon>
        <taxon>Chordata</taxon>
        <taxon>Craniata</taxon>
        <taxon>Vertebrata</taxon>
        <taxon>Euteleostomi</taxon>
        <taxon>Amphibia</taxon>
        <taxon>Batrachia</taxon>
        <taxon>Caudata</taxon>
        <taxon>Salamandroidea</taxon>
        <taxon>Salamandridae</taxon>
        <taxon>Pleurodelinae</taxon>
        <taxon>Pleurodeles</taxon>
    </lineage>
</organism>
<dbReference type="AlphaFoldDB" id="A0AAV7SF21"/>
<gene>
    <name evidence="2" type="ORF">NDU88_002772</name>
</gene>
<comment type="caution">
    <text evidence="2">The sequence shown here is derived from an EMBL/GenBank/DDBJ whole genome shotgun (WGS) entry which is preliminary data.</text>
</comment>
<evidence type="ECO:0000313" key="2">
    <source>
        <dbReference type="EMBL" id="KAJ1162304.1"/>
    </source>
</evidence>
<protein>
    <submittedName>
        <fullName evidence="2">Uncharacterized protein</fullName>
    </submittedName>
</protein>
<evidence type="ECO:0000256" key="1">
    <source>
        <dbReference type="SAM" id="MobiDB-lite"/>
    </source>
</evidence>
<feature type="region of interest" description="Disordered" evidence="1">
    <location>
        <begin position="72"/>
        <end position="93"/>
    </location>
</feature>
<sequence>MKGPWHRESDSALVTVHHAPQTAAAEELQRAGLRGMRLPFPNGDTPCCILGGPEASDLPQQAPVGARPTKYSLQEESLIMRRGDPSTRPPRRG</sequence>
<evidence type="ECO:0000313" key="3">
    <source>
        <dbReference type="Proteomes" id="UP001066276"/>
    </source>
</evidence>